<dbReference type="AlphaFoldDB" id="A0A4D6XHX0"/>
<evidence type="ECO:0008006" key="3">
    <source>
        <dbReference type="Google" id="ProtNLM"/>
    </source>
</evidence>
<proteinExistence type="predicted"/>
<dbReference type="OrthoDB" id="6057701at2"/>
<dbReference type="EMBL" id="CP039371">
    <property type="protein sequence ID" value="QCI15449.1"/>
    <property type="molecule type" value="Genomic_DNA"/>
</dbReference>
<protein>
    <recommendedName>
        <fullName evidence="3">DUF4123 domain-containing protein</fullName>
    </recommendedName>
</protein>
<sequence>MLVDPLAVREDSHLSILARVHETMGESAITRVYRADLPPEPALHPALICLSSPGMQPCPSLLKATAEAALHDVQRRKRHVCGWLLSKTPPARIAYHITALCRLPNETGATSFSPVYEPLRLELLVALLQQPEHGPWWPIEHWVFLTSGGRLASLNGHPNSRSDLPAATTRVLGDVALIEALLAARRVLLSRPRSPELLPLPTLAAVRASNHIEDARRLGLSEQEDILVLALHQLCLHPDIHKLAAVQRLIDTCIRLRRPLSSLLSTLSAATWDRMIATLPPARPHS</sequence>
<organism evidence="1 2">
    <name type="scientific">Pseudomonas putida</name>
    <name type="common">Arthrobacter siderocapsulatus</name>
    <dbReference type="NCBI Taxonomy" id="303"/>
    <lineage>
        <taxon>Bacteria</taxon>
        <taxon>Pseudomonadati</taxon>
        <taxon>Pseudomonadota</taxon>
        <taxon>Gammaproteobacteria</taxon>
        <taxon>Pseudomonadales</taxon>
        <taxon>Pseudomonadaceae</taxon>
        <taxon>Pseudomonas</taxon>
    </lineage>
</organism>
<dbReference type="Proteomes" id="UP000298551">
    <property type="component" value="Chromosome"/>
</dbReference>
<name>A0A4D6XHX0_PSEPU</name>
<accession>A0A4D6XHX0</accession>
<evidence type="ECO:0000313" key="1">
    <source>
        <dbReference type="EMBL" id="QCI15449.1"/>
    </source>
</evidence>
<gene>
    <name evidence="1" type="ORF">E6B08_11045</name>
</gene>
<reference evidence="2" key="1">
    <citation type="submission" date="2019-04" db="EMBL/GenBank/DDBJ databases">
        <title>Genome sequence of Pseudomonas putida 1290, an auxin catabolizing strain.</title>
        <authorList>
            <person name="Laird T.S."/>
            <person name="Leveau J.H.J."/>
        </authorList>
    </citation>
    <scope>NUCLEOTIDE SEQUENCE [LARGE SCALE GENOMIC DNA]</scope>
    <source>
        <strain evidence="2">1290</strain>
    </source>
</reference>
<evidence type="ECO:0000313" key="2">
    <source>
        <dbReference type="Proteomes" id="UP000298551"/>
    </source>
</evidence>